<dbReference type="AlphaFoldDB" id="A0A6C0CSB1"/>
<proteinExistence type="predicted"/>
<reference evidence="2" key="1">
    <citation type="journal article" date="2020" name="Nature">
        <title>Giant virus diversity and host interactions through global metagenomics.</title>
        <authorList>
            <person name="Schulz F."/>
            <person name="Roux S."/>
            <person name="Paez-Espino D."/>
            <person name="Jungbluth S."/>
            <person name="Walsh D.A."/>
            <person name="Denef V.J."/>
            <person name="McMahon K.D."/>
            <person name="Konstantinidis K.T."/>
            <person name="Eloe-Fadrosh E.A."/>
            <person name="Kyrpides N.C."/>
            <person name="Woyke T."/>
        </authorList>
    </citation>
    <scope>NUCLEOTIDE SEQUENCE</scope>
    <source>
        <strain evidence="2">GVMAG-M-3300021425-30</strain>
    </source>
</reference>
<protein>
    <submittedName>
        <fullName evidence="2">Uncharacterized protein</fullName>
    </submittedName>
</protein>
<feature type="compositionally biased region" description="Basic residues" evidence="1">
    <location>
        <begin position="549"/>
        <end position="559"/>
    </location>
</feature>
<accession>A0A6C0CSB1</accession>
<evidence type="ECO:0000313" key="2">
    <source>
        <dbReference type="EMBL" id="QHT06584.1"/>
    </source>
</evidence>
<organism evidence="2">
    <name type="scientific">viral metagenome</name>
    <dbReference type="NCBI Taxonomy" id="1070528"/>
    <lineage>
        <taxon>unclassified sequences</taxon>
        <taxon>metagenomes</taxon>
        <taxon>organismal metagenomes</taxon>
    </lineage>
</organism>
<name>A0A6C0CSB1_9ZZZZ</name>
<dbReference type="InterPro" id="IPR009030">
    <property type="entry name" value="Growth_fac_rcpt_cys_sf"/>
</dbReference>
<dbReference type="SUPFAM" id="SSF57184">
    <property type="entry name" value="Growth factor receptor domain"/>
    <property type="match status" value="1"/>
</dbReference>
<feature type="region of interest" description="Disordered" evidence="1">
    <location>
        <begin position="474"/>
        <end position="505"/>
    </location>
</feature>
<evidence type="ECO:0000256" key="1">
    <source>
        <dbReference type="SAM" id="MobiDB-lite"/>
    </source>
</evidence>
<feature type="region of interest" description="Disordered" evidence="1">
    <location>
        <begin position="597"/>
        <end position="621"/>
    </location>
</feature>
<dbReference type="EMBL" id="MN739470">
    <property type="protein sequence ID" value="QHT06584.1"/>
    <property type="molecule type" value="Genomic_DNA"/>
</dbReference>
<sequence>MPTYDLDDKIKDKDIVDDYAKELSIFEAAGRERRKKDIIKWGENRQYYMRTMFYLYLFSRYKQSCVITVQPNCSDLPDICQKYGDIIFALYTWELSSVSKKIAYRNYQIDFAKAVEKCLKKKDLVVVPLRLYFPGSGPFKDSASGGSHANLLIFRKKERTVEVFEPHGQGFGGREKIGVRDAYMRFVELFNKNTKLPMYTPIMSEQVCPNMRGFQSLEGYSSVTRAKGEGGGYCSVWSMFMTELILKNPTVPTHDILQSVFNMLDMNPSNEHIYEKKINIGAYLHLLMRGYTTYITRKVAKYNQLIFGDRAMNAIKLGNINVDYGGISKFKEYFGLYLGLQAEAILQDITFRKLKSKLEKRKKYPLFSKYGRDKVMEFLDKMIAQQDVRTNFTPVVNPRDMIERIKSLKFKSPCPPGQVRSDKTGRCIKAKTKTQKNTLKNKKANQKVLAKTVKKCPEGKFYNEKTKRCNKIKPVKKQKVKIARKTKPKKSPKKASPQKNVEPIKPILKKRKRCPNGTRRNPKTKLCEKVTKQGELKAIEKLIGKTRKRCPKGKKRNPKTGRCVKQNKTKRKLKIVQKLGKKNKVTIKVKKLGKLKLKQTRKRCPNGTRKDPKTGKCMPKA</sequence>
<feature type="compositionally biased region" description="Basic residues" evidence="1">
    <location>
        <begin position="474"/>
        <end position="493"/>
    </location>
</feature>
<feature type="region of interest" description="Disordered" evidence="1">
    <location>
        <begin position="549"/>
        <end position="571"/>
    </location>
</feature>